<feature type="region of interest" description="Disordered" evidence="2">
    <location>
        <begin position="132"/>
        <end position="151"/>
    </location>
</feature>
<keyword evidence="4" id="KW-1185">Reference proteome</keyword>
<sequence length="239" mass="25682">METTEKDKALASGKKKLEAFRARKDAMKAKPDAKEDPAAKDMAESSEGTEARGKAVSEGATPDAAAPKSGGTKLKDKSKEELVKTIQDLVKTMKAKDKQIKELSTATEPLEEKIAQLTQENTNALEKLASAAGPQLHGGCDDSTRKTSELESHIAELQAALRASEEKLHASDLWLEQQVQASSIARKESKKALGAQLEELSEEAIAANVDAVESQKLLDAEKKKTAGRWKECGPMEGGK</sequence>
<dbReference type="Proteomes" id="UP001190700">
    <property type="component" value="Unassembled WGS sequence"/>
</dbReference>
<dbReference type="AlphaFoldDB" id="A0AAE0GFY0"/>
<dbReference type="EMBL" id="LGRX02006148">
    <property type="protein sequence ID" value="KAK3277342.1"/>
    <property type="molecule type" value="Genomic_DNA"/>
</dbReference>
<name>A0AAE0GFY0_9CHLO</name>
<organism evidence="3 4">
    <name type="scientific">Cymbomonas tetramitiformis</name>
    <dbReference type="NCBI Taxonomy" id="36881"/>
    <lineage>
        <taxon>Eukaryota</taxon>
        <taxon>Viridiplantae</taxon>
        <taxon>Chlorophyta</taxon>
        <taxon>Pyramimonadophyceae</taxon>
        <taxon>Pyramimonadales</taxon>
        <taxon>Pyramimonadaceae</taxon>
        <taxon>Cymbomonas</taxon>
    </lineage>
</organism>
<feature type="region of interest" description="Disordered" evidence="2">
    <location>
        <begin position="1"/>
        <end position="81"/>
    </location>
</feature>
<gene>
    <name evidence="3" type="ORF">CYMTET_14642</name>
</gene>
<keyword evidence="1" id="KW-0175">Coiled coil</keyword>
<comment type="caution">
    <text evidence="3">The sequence shown here is derived from an EMBL/GenBank/DDBJ whole genome shotgun (WGS) entry which is preliminary data.</text>
</comment>
<proteinExistence type="predicted"/>
<feature type="compositionally biased region" description="Basic and acidic residues" evidence="2">
    <location>
        <begin position="139"/>
        <end position="151"/>
    </location>
</feature>
<evidence type="ECO:0000313" key="3">
    <source>
        <dbReference type="EMBL" id="KAK3277342.1"/>
    </source>
</evidence>
<evidence type="ECO:0000256" key="2">
    <source>
        <dbReference type="SAM" id="MobiDB-lite"/>
    </source>
</evidence>
<feature type="coiled-coil region" evidence="1">
    <location>
        <begin position="86"/>
        <end position="120"/>
    </location>
</feature>
<protein>
    <submittedName>
        <fullName evidence="3">Uncharacterized protein</fullName>
    </submittedName>
</protein>
<accession>A0AAE0GFY0</accession>
<reference evidence="3 4" key="1">
    <citation type="journal article" date="2015" name="Genome Biol. Evol.">
        <title>Comparative Genomics of a Bacterivorous Green Alga Reveals Evolutionary Causalities and Consequences of Phago-Mixotrophic Mode of Nutrition.</title>
        <authorList>
            <person name="Burns J.A."/>
            <person name="Paasch A."/>
            <person name="Narechania A."/>
            <person name="Kim E."/>
        </authorList>
    </citation>
    <scope>NUCLEOTIDE SEQUENCE [LARGE SCALE GENOMIC DNA]</scope>
    <source>
        <strain evidence="3 4">PLY_AMNH</strain>
    </source>
</reference>
<evidence type="ECO:0000313" key="4">
    <source>
        <dbReference type="Proteomes" id="UP001190700"/>
    </source>
</evidence>
<feature type="non-terminal residue" evidence="3">
    <location>
        <position position="239"/>
    </location>
</feature>
<evidence type="ECO:0000256" key="1">
    <source>
        <dbReference type="SAM" id="Coils"/>
    </source>
</evidence>
<feature type="compositionally biased region" description="Basic and acidic residues" evidence="2">
    <location>
        <begin position="1"/>
        <end position="55"/>
    </location>
</feature>